<name>A0A1X7F7E5_9PROT</name>
<organism evidence="1 2">
    <name type="scientific">Azospirillum oryzae</name>
    <dbReference type="NCBI Taxonomy" id="286727"/>
    <lineage>
        <taxon>Bacteria</taxon>
        <taxon>Pseudomonadati</taxon>
        <taxon>Pseudomonadota</taxon>
        <taxon>Alphaproteobacteria</taxon>
        <taxon>Rhodospirillales</taxon>
        <taxon>Azospirillaceae</taxon>
        <taxon>Azospirillum</taxon>
    </lineage>
</organism>
<evidence type="ECO:0000313" key="1">
    <source>
        <dbReference type="EMBL" id="SMF47392.1"/>
    </source>
</evidence>
<dbReference type="RefSeq" id="WP_085085386.1">
    <property type="nucleotide sequence ID" value="NZ_FXAK01000005.1"/>
</dbReference>
<dbReference type="OrthoDB" id="9840494at2"/>
<dbReference type="EMBL" id="FXAK01000005">
    <property type="protein sequence ID" value="SMF47392.1"/>
    <property type="molecule type" value="Genomic_DNA"/>
</dbReference>
<dbReference type="STRING" id="286727.SAMN02982917_2315"/>
<reference evidence="1 2" key="1">
    <citation type="submission" date="2017-04" db="EMBL/GenBank/DDBJ databases">
        <authorList>
            <person name="Afonso C.L."/>
            <person name="Miller P.J."/>
            <person name="Scott M.A."/>
            <person name="Spackman E."/>
            <person name="Goraichik I."/>
            <person name="Dimitrov K.M."/>
            <person name="Suarez D.L."/>
            <person name="Swayne D.E."/>
        </authorList>
    </citation>
    <scope>NUCLEOTIDE SEQUENCE [LARGE SCALE GENOMIC DNA]</scope>
    <source>
        <strain evidence="1 2">A2P</strain>
    </source>
</reference>
<gene>
    <name evidence="1" type="ORF">SAMN02982917_2315</name>
</gene>
<dbReference type="Proteomes" id="UP000192936">
    <property type="component" value="Unassembled WGS sequence"/>
</dbReference>
<accession>A0A1X7F7E5</accession>
<dbReference type="AlphaFoldDB" id="A0A1X7F7E5"/>
<proteinExistence type="predicted"/>
<sequence>MNSLVEGWRMVTEGREAVLLDPRGVEVLRHWYAPFVRRCARRLGSRKGLNTELVRGICRSEAYFRFEFSAAYRDDFDQAAKAAE</sequence>
<protein>
    <submittedName>
        <fullName evidence="1">Uncharacterized protein</fullName>
    </submittedName>
</protein>
<evidence type="ECO:0000313" key="2">
    <source>
        <dbReference type="Proteomes" id="UP000192936"/>
    </source>
</evidence>